<dbReference type="GO" id="GO:0009236">
    <property type="term" value="P:cobalamin biosynthetic process"/>
    <property type="evidence" value="ECO:0007669"/>
    <property type="project" value="InterPro"/>
</dbReference>
<organism evidence="1 2">
    <name type="scientific">Zongyangia hominis</name>
    <dbReference type="NCBI Taxonomy" id="2763677"/>
    <lineage>
        <taxon>Bacteria</taxon>
        <taxon>Bacillati</taxon>
        <taxon>Bacillota</taxon>
        <taxon>Clostridia</taxon>
        <taxon>Eubacteriales</taxon>
        <taxon>Oscillospiraceae</taxon>
        <taxon>Zongyangia</taxon>
    </lineage>
</organism>
<dbReference type="AlphaFoldDB" id="A0A926EFS0"/>
<dbReference type="PANTHER" id="PTHR46638:SF1">
    <property type="entry name" value="CORRINOID ADENOSYLTRANSFERASE"/>
    <property type="match status" value="1"/>
</dbReference>
<comment type="caution">
    <text evidence="1">The sequence shown here is derived from an EMBL/GenBank/DDBJ whole genome shotgun (WGS) entry which is preliminary data.</text>
</comment>
<proteinExistence type="predicted"/>
<keyword evidence="2" id="KW-1185">Reference proteome</keyword>
<evidence type="ECO:0000313" key="1">
    <source>
        <dbReference type="EMBL" id="MBC8571031.1"/>
    </source>
</evidence>
<dbReference type="SUPFAM" id="SSF52540">
    <property type="entry name" value="P-loop containing nucleoside triphosphate hydrolases"/>
    <property type="match status" value="1"/>
</dbReference>
<dbReference type="GO" id="GO:0005524">
    <property type="term" value="F:ATP binding"/>
    <property type="evidence" value="ECO:0007669"/>
    <property type="project" value="InterPro"/>
</dbReference>
<reference evidence="1" key="1">
    <citation type="submission" date="2020-08" db="EMBL/GenBank/DDBJ databases">
        <title>Genome public.</title>
        <authorList>
            <person name="Liu C."/>
            <person name="Sun Q."/>
        </authorList>
    </citation>
    <scope>NUCLEOTIDE SEQUENCE</scope>
    <source>
        <strain evidence="1">NSJ-54</strain>
    </source>
</reference>
<dbReference type="RefSeq" id="WP_262398121.1">
    <property type="nucleotide sequence ID" value="NZ_JACRTC010000006.1"/>
</dbReference>
<dbReference type="EMBL" id="JACRTC010000006">
    <property type="protein sequence ID" value="MBC8571031.1"/>
    <property type="molecule type" value="Genomic_DNA"/>
</dbReference>
<evidence type="ECO:0000313" key="2">
    <source>
        <dbReference type="Proteomes" id="UP000660861"/>
    </source>
</evidence>
<sequence>MAEQIYGMNHLYIGDGKGKTTAAVGLCARMAGAGRRVLFFQFLKSGESSEVMSLQKLGVETGHTPKADKFTWQMDTEEFASCQEAVRRCFAEVLCAAQSGDYGLIVLDEVLDAVNCRMLEDESLQRLLRDKAPVTELVLTGRNPSEAVAAKCDYISEIKCVRHPYQKGITARKGVEY</sequence>
<dbReference type="GO" id="GO:0008817">
    <property type="term" value="F:corrinoid adenosyltransferase activity"/>
    <property type="evidence" value="ECO:0007669"/>
    <property type="project" value="InterPro"/>
</dbReference>
<dbReference type="PANTHER" id="PTHR46638">
    <property type="entry name" value="CORRINOID ADENOSYLTRANSFERASE"/>
    <property type="match status" value="1"/>
</dbReference>
<dbReference type="InterPro" id="IPR003724">
    <property type="entry name" value="CblAdoTrfase_CobA"/>
</dbReference>
<dbReference type="Proteomes" id="UP000660861">
    <property type="component" value="Unassembled WGS sequence"/>
</dbReference>
<accession>A0A926EFS0</accession>
<name>A0A926EFS0_9FIRM</name>
<dbReference type="Gene3D" id="3.40.50.300">
    <property type="entry name" value="P-loop containing nucleotide triphosphate hydrolases"/>
    <property type="match status" value="1"/>
</dbReference>
<protein>
    <submittedName>
        <fullName evidence="1">Cob(I)yrinic acid a,c-diamide adenosyltransferase</fullName>
    </submittedName>
</protein>
<dbReference type="PIRSF" id="PIRSF015617">
    <property type="entry name" value="Adensltrnsf_CobA"/>
    <property type="match status" value="1"/>
</dbReference>
<dbReference type="InterPro" id="IPR027417">
    <property type="entry name" value="P-loop_NTPase"/>
</dbReference>
<dbReference type="Pfam" id="PF02572">
    <property type="entry name" value="CobA_CobO_BtuR"/>
    <property type="match status" value="1"/>
</dbReference>
<gene>
    <name evidence="1" type="ORF">H8709_09345</name>
</gene>